<feature type="domain" description="YcaO" evidence="1">
    <location>
        <begin position="367"/>
        <end position="701"/>
    </location>
</feature>
<evidence type="ECO:0000313" key="2">
    <source>
        <dbReference type="EMBL" id="GER91513.1"/>
    </source>
</evidence>
<organism evidence="2 3">
    <name type="scientific">Dictyobacter vulcani</name>
    <dbReference type="NCBI Taxonomy" id="2607529"/>
    <lineage>
        <taxon>Bacteria</taxon>
        <taxon>Bacillati</taxon>
        <taxon>Chloroflexota</taxon>
        <taxon>Ktedonobacteria</taxon>
        <taxon>Ktedonobacterales</taxon>
        <taxon>Dictyobacteraceae</taxon>
        <taxon>Dictyobacter</taxon>
    </lineage>
</organism>
<name>A0A5J4KV80_9CHLR</name>
<dbReference type="NCBIfam" id="TIGR03882">
    <property type="entry name" value="cyclo_dehyd_2"/>
    <property type="match status" value="1"/>
</dbReference>
<evidence type="ECO:0000313" key="3">
    <source>
        <dbReference type="Proteomes" id="UP000326912"/>
    </source>
</evidence>
<sequence>MLTEEMRPKLKADTCYIQVPEGVYIRGNHGGIVLKGQSLYHLLVYLAPRLNGEKTLQALTDGLKPDQKSMVTKLVDKLLVRHFLQDMSQQHTSTLSPDVLTTYASAITFIGSFQTSPAYHFEQFRNQRLLVIGSGTTFTAMIQACLQGGIKHIDAMSYQTSIDASFSLCDPEQTVRLLDAFPWDNEATMRDTVQAYDTIMAIADQPLLARARVLNRICVEQRKTCVQALIIDEQAWVGPLLKPDTLLEQGGCWECAWLRLQAHGEQKTLPGFTDQANRQASRFLTPSAAMLLAYRLAFNVFTSYTQAGRIKQLHTITTLNLKTSFSESHSFLPHPCCTACQQPQIPTGAQFLEHIQHLQQQEPLQIGIFLEQLARCFDSKLGLFAERAETDFVQMPLAVLTLRVLGQHEQRNVLAAKLDLQAARLQVSLQACACYAARIVDGRRLLPVSLVQQQAAIMIEAGLSSVDDSWAWAFDMQLQQPYLVPAEQVFPTSGTGRGVAAGMSWAEASCRALLDWSDYLTLAQLTQTRQPYRQVDLDSVPLTVVGRQLYQLLIAAGCQITIYDVAGDLHIPMFAICSGQQVVAYGTQYTVAEALEHGLEQALQYYQAIQFDRFAYVPAAVAELPMNLRADRHYIAPETAEPETWSARLNWLLERFQANGLRVMAVPLDHDPVLSQTLPFIVRLLLTHTTRDGREEWITTP</sequence>
<dbReference type="InterPro" id="IPR003776">
    <property type="entry name" value="YcaO-like_dom"/>
</dbReference>
<dbReference type="Gene3D" id="3.30.1330.230">
    <property type="match status" value="1"/>
</dbReference>
<dbReference type="PROSITE" id="PS51664">
    <property type="entry name" value="YCAO"/>
    <property type="match status" value="1"/>
</dbReference>
<protein>
    <recommendedName>
        <fullName evidence="1">YcaO domain-containing protein</fullName>
    </recommendedName>
</protein>
<reference evidence="2 3" key="1">
    <citation type="submission" date="2019-10" db="EMBL/GenBank/DDBJ databases">
        <title>Dictyobacter vulcani sp. nov., within the class Ktedonobacteria, isolated from soil of volcanic Mt. Zao.</title>
        <authorList>
            <person name="Zheng Y."/>
            <person name="Wang C.M."/>
            <person name="Sakai Y."/>
            <person name="Abe K."/>
            <person name="Yokota A."/>
            <person name="Yabe S."/>
        </authorList>
    </citation>
    <scope>NUCLEOTIDE SEQUENCE [LARGE SCALE GENOMIC DNA]</scope>
    <source>
        <strain evidence="2 3">W12</strain>
    </source>
</reference>
<dbReference type="RefSeq" id="WP_151759161.1">
    <property type="nucleotide sequence ID" value="NZ_BKZW01000004.1"/>
</dbReference>
<comment type="caution">
    <text evidence="2">The sequence shown here is derived from an EMBL/GenBank/DDBJ whole genome shotgun (WGS) entry which is preliminary data.</text>
</comment>
<dbReference type="AlphaFoldDB" id="A0A5J4KV80"/>
<dbReference type="Pfam" id="PF02624">
    <property type="entry name" value="YcaO"/>
    <property type="match status" value="1"/>
</dbReference>
<accession>A0A5J4KV80</accession>
<dbReference type="EMBL" id="BKZW01000004">
    <property type="protein sequence ID" value="GER91513.1"/>
    <property type="molecule type" value="Genomic_DNA"/>
</dbReference>
<evidence type="ECO:0000259" key="1">
    <source>
        <dbReference type="PROSITE" id="PS51664"/>
    </source>
</evidence>
<dbReference type="Gene3D" id="3.40.50.720">
    <property type="entry name" value="NAD(P)-binding Rossmann-like Domain"/>
    <property type="match status" value="1"/>
</dbReference>
<keyword evidence="3" id="KW-1185">Reference proteome</keyword>
<gene>
    <name evidence="2" type="ORF">KDW_56750</name>
</gene>
<dbReference type="InterPro" id="IPR022291">
    <property type="entry name" value="Bacteriocin_synth_cyclodeHase"/>
</dbReference>
<dbReference type="Proteomes" id="UP000326912">
    <property type="component" value="Unassembled WGS sequence"/>
</dbReference>
<proteinExistence type="predicted"/>